<evidence type="ECO:0000313" key="3">
    <source>
        <dbReference type="EMBL" id="HEE17983.1"/>
    </source>
</evidence>
<proteinExistence type="predicted"/>
<protein>
    <recommendedName>
        <fullName evidence="1">Rubrerythrin diiron-binding domain-containing protein</fullName>
    </recommendedName>
</protein>
<dbReference type="InterPro" id="IPR009078">
    <property type="entry name" value="Ferritin-like_SF"/>
</dbReference>
<dbReference type="EMBL" id="DSKA01000025">
    <property type="protein sequence ID" value="HEE17983.1"/>
    <property type="molecule type" value="Genomic_DNA"/>
</dbReference>
<dbReference type="GO" id="GO:0016491">
    <property type="term" value="F:oxidoreductase activity"/>
    <property type="evidence" value="ECO:0007669"/>
    <property type="project" value="InterPro"/>
</dbReference>
<dbReference type="EMBL" id="DSTU01000007">
    <property type="protein sequence ID" value="HFJ54122.1"/>
    <property type="molecule type" value="Genomic_DNA"/>
</dbReference>
<dbReference type="InterPro" id="IPR003251">
    <property type="entry name" value="Rr_diiron-bd_dom"/>
</dbReference>
<dbReference type="CDD" id="cd01045">
    <property type="entry name" value="Ferritin_like_AB"/>
    <property type="match status" value="1"/>
</dbReference>
<dbReference type="GO" id="GO:0046872">
    <property type="term" value="F:metal ion binding"/>
    <property type="evidence" value="ECO:0007669"/>
    <property type="project" value="InterPro"/>
</dbReference>
<organism evidence="3">
    <name type="scientific">candidate division WOR-3 bacterium</name>
    <dbReference type="NCBI Taxonomy" id="2052148"/>
    <lineage>
        <taxon>Bacteria</taxon>
        <taxon>Bacteria division WOR-3</taxon>
    </lineage>
</organism>
<dbReference type="SUPFAM" id="SSF47240">
    <property type="entry name" value="Ferritin-like"/>
    <property type="match status" value="1"/>
</dbReference>
<evidence type="ECO:0000259" key="1">
    <source>
        <dbReference type="Pfam" id="PF02915"/>
    </source>
</evidence>
<evidence type="ECO:0000313" key="4">
    <source>
        <dbReference type="EMBL" id="HFJ54122.1"/>
    </source>
</evidence>
<reference evidence="3" key="1">
    <citation type="journal article" date="2020" name="mSystems">
        <title>Genome- and Community-Level Interaction Insights into Carbon Utilization and Element Cycling Functions of Hydrothermarchaeota in Hydrothermal Sediment.</title>
        <authorList>
            <person name="Zhou Z."/>
            <person name="Liu Y."/>
            <person name="Xu W."/>
            <person name="Pan J."/>
            <person name="Luo Z.H."/>
            <person name="Li M."/>
        </authorList>
    </citation>
    <scope>NUCLEOTIDE SEQUENCE [LARGE SCALE GENOMIC DNA]</scope>
    <source>
        <strain evidence="3">SpSt-236</strain>
        <strain evidence="2">SpSt-265</strain>
        <strain evidence="4">SpSt-465</strain>
    </source>
</reference>
<dbReference type="PANTHER" id="PTHR33531">
    <property type="entry name" value="RUBRERYTHRIN SUBFAMILY"/>
    <property type="match status" value="1"/>
</dbReference>
<gene>
    <name evidence="3" type="ORF">ENP62_00320</name>
    <name evidence="2" type="ORF">ENP94_04265</name>
    <name evidence="4" type="ORF">ENS16_05480</name>
</gene>
<name>A0A7C1X5N4_UNCW3</name>
<dbReference type="AlphaFoldDB" id="A0A7C1X5N4"/>
<evidence type="ECO:0000313" key="2">
    <source>
        <dbReference type="EMBL" id="HEA87208.1"/>
    </source>
</evidence>
<comment type="caution">
    <text evidence="3">The sequence shown here is derived from an EMBL/GenBank/DDBJ whole genome shotgun (WGS) entry which is preliminary data.</text>
</comment>
<dbReference type="EMBL" id="DSLG01000004">
    <property type="protein sequence ID" value="HEA87208.1"/>
    <property type="molecule type" value="Genomic_DNA"/>
</dbReference>
<dbReference type="InterPro" id="IPR012347">
    <property type="entry name" value="Ferritin-like"/>
</dbReference>
<dbReference type="Pfam" id="PF02915">
    <property type="entry name" value="Rubrerythrin"/>
    <property type="match status" value="1"/>
</dbReference>
<sequence>MNISERILEGIKEAMVTERTGIEFYRTAAERTRDEQGKAVFLRLAADEQKHLEYLRQQYQQLTKGTGSATPLELPEPGVDGTSPVFSSELKNRINQAHWEMTALSVGLALEQASIARYRQLAAQAEEEKLRRFFESLVRWEESHATALQQQFNFLREDYWREAGFAPF</sequence>
<feature type="domain" description="Rubrerythrin diiron-binding" evidence="1">
    <location>
        <begin position="11"/>
        <end position="149"/>
    </location>
</feature>
<accession>A0A7C1X5N4</accession>
<dbReference type="PANTHER" id="PTHR33531:SF7">
    <property type="entry name" value="HYPOTHETICAL MEMBRANE PROTEIN, CONSERVED"/>
    <property type="match status" value="1"/>
</dbReference>
<dbReference type="Gene3D" id="1.20.1260.10">
    <property type="match status" value="1"/>
</dbReference>